<feature type="transmembrane region" description="Helical" evidence="6">
    <location>
        <begin position="112"/>
        <end position="130"/>
    </location>
</feature>
<organism evidence="8 9">
    <name type="scientific">Novosphingobium indicum</name>
    <dbReference type="NCBI Taxonomy" id="462949"/>
    <lineage>
        <taxon>Bacteria</taxon>
        <taxon>Pseudomonadati</taxon>
        <taxon>Pseudomonadota</taxon>
        <taxon>Alphaproteobacteria</taxon>
        <taxon>Sphingomonadales</taxon>
        <taxon>Sphingomonadaceae</taxon>
        <taxon>Novosphingobium</taxon>
    </lineage>
</organism>
<dbReference type="InterPro" id="IPR008457">
    <property type="entry name" value="Cu-R_CopD_dom"/>
</dbReference>
<dbReference type="PANTHER" id="PTHR34820">
    <property type="entry name" value="INNER MEMBRANE PROTEIN YEBZ"/>
    <property type="match status" value="1"/>
</dbReference>
<gene>
    <name evidence="8" type="ORF">GCM10011349_44420</name>
</gene>
<keyword evidence="3 6" id="KW-0812">Transmembrane</keyword>
<evidence type="ECO:0000256" key="6">
    <source>
        <dbReference type="SAM" id="Phobius"/>
    </source>
</evidence>
<feature type="transmembrane region" description="Helical" evidence="6">
    <location>
        <begin position="219"/>
        <end position="240"/>
    </location>
</feature>
<keyword evidence="9" id="KW-1185">Reference proteome</keyword>
<keyword evidence="4 6" id="KW-1133">Transmembrane helix</keyword>
<feature type="transmembrane region" description="Helical" evidence="6">
    <location>
        <begin position="6"/>
        <end position="26"/>
    </location>
</feature>
<proteinExistence type="predicted"/>
<dbReference type="PANTHER" id="PTHR34820:SF4">
    <property type="entry name" value="INNER MEMBRANE PROTEIN YEBZ"/>
    <property type="match status" value="1"/>
</dbReference>
<feature type="domain" description="Copper resistance protein D" evidence="7">
    <location>
        <begin position="181"/>
        <end position="282"/>
    </location>
</feature>
<comment type="subcellular location">
    <subcellularLocation>
        <location evidence="1">Cell membrane</location>
        <topology evidence="1">Multi-pass membrane protein</topology>
    </subcellularLocation>
</comment>
<evidence type="ECO:0000313" key="8">
    <source>
        <dbReference type="EMBL" id="GGN61615.1"/>
    </source>
</evidence>
<feature type="transmembrane region" description="Helical" evidence="6">
    <location>
        <begin position="190"/>
        <end position="213"/>
    </location>
</feature>
<dbReference type="InterPro" id="IPR047689">
    <property type="entry name" value="CopD"/>
</dbReference>
<evidence type="ECO:0000256" key="2">
    <source>
        <dbReference type="ARBA" id="ARBA00022475"/>
    </source>
</evidence>
<dbReference type="NCBIfam" id="NF033808">
    <property type="entry name" value="copper_CopD"/>
    <property type="match status" value="1"/>
</dbReference>
<dbReference type="Proteomes" id="UP000605099">
    <property type="component" value="Unassembled WGS sequence"/>
</dbReference>
<keyword evidence="5 6" id="KW-0472">Membrane</keyword>
<dbReference type="Pfam" id="PF05425">
    <property type="entry name" value="CopD"/>
    <property type="match status" value="1"/>
</dbReference>
<feature type="transmembrane region" description="Helical" evidence="6">
    <location>
        <begin position="150"/>
        <end position="169"/>
    </location>
</feature>
<dbReference type="InterPro" id="IPR032694">
    <property type="entry name" value="CopC/D"/>
</dbReference>
<accession>A0ABQ2JZK0</accession>
<evidence type="ECO:0000256" key="1">
    <source>
        <dbReference type="ARBA" id="ARBA00004651"/>
    </source>
</evidence>
<feature type="transmembrane region" description="Helical" evidence="6">
    <location>
        <begin position="78"/>
        <end position="105"/>
    </location>
</feature>
<name>A0ABQ2JZK0_9SPHN</name>
<comment type="caution">
    <text evidence="8">The sequence shown here is derived from an EMBL/GenBank/DDBJ whole genome shotgun (WGS) entry which is preliminary data.</text>
</comment>
<evidence type="ECO:0000259" key="7">
    <source>
        <dbReference type="Pfam" id="PF05425"/>
    </source>
</evidence>
<reference evidence="9" key="1">
    <citation type="journal article" date="2019" name="Int. J. Syst. Evol. Microbiol.">
        <title>The Global Catalogue of Microorganisms (GCM) 10K type strain sequencing project: providing services to taxonomists for standard genome sequencing and annotation.</title>
        <authorList>
            <consortium name="The Broad Institute Genomics Platform"/>
            <consortium name="The Broad Institute Genome Sequencing Center for Infectious Disease"/>
            <person name="Wu L."/>
            <person name="Ma J."/>
        </authorList>
    </citation>
    <scope>NUCLEOTIDE SEQUENCE [LARGE SCALE GENOMIC DNA]</scope>
    <source>
        <strain evidence="9">CGMCC 1.6784</strain>
    </source>
</reference>
<evidence type="ECO:0000256" key="4">
    <source>
        <dbReference type="ARBA" id="ARBA00022989"/>
    </source>
</evidence>
<sequence>MLVTDLVAARAASYLALLLAAGLPLYSLSMGTSRLSGSLRLVLSGLAALAVVTSWWWGWVSVAVMAGLKPSAVDGATFSAVLAATPLGWVLESRTLVLVLFVLAAFTLPARLRLPVMALCGGVALVTASWTGHAGAGEGAAGLGRRLADGAHLLAAATWLGALASLLFGQFRTEPERQFRDLRGFARTGTLVVLVLVVTGLAGTLSIVGLPVAPEALGSLWSVLLVVKLSVFMLMLGLAASNRWRLVPALEAGIPGAEHRLRRSLMLESLAGFVVVALVAVLGTLAPGG</sequence>
<feature type="transmembrane region" description="Helical" evidence="6">
    <location>
        <begin position="265"/>
        <end position="286"/>
    </location>
</feature>
<evidence type="ECO:0000256" key="3">
    <source>
        <dbReference type="ARBA" id="ARBA00022692"/>
    </source>
</evidence>
<evidence type="ECO:0000313" key="9">
    <source>
        <dbReference type="Proteomes" id="UP000605099"/>
    </source>
</evidence>
<protein>
    <recommendedName>
        <fullName evidence="7">Copper resistance protein D domain-containing protein</fullName>
    </recommendedName>
</protein>
<keyword evidence="2" id="KW-1003">Cell membrane</keyword>
<evidence type="ECO:0000256" key="5">
    <source>
        <dbReference type="ARBA" id="ARBA00023136"/>
    </source>
</evidence>
<dbReference type="EMBL" id="BMLK01000038">
    <property type="protein sequence ID" value="GGN61615.1"/>
    <property type="molecule type" value="Genomic_DNA"/>
</dbReference>
<feature type="transmembrane region" description="Helical" evidence="6">
    <location>
        <begin position="38"/>
        <end position="58"/>
    </location>
</feature>